<feature type="transmembrane region" description="Helical" evidence="9">
    <location>
        <begin position="531"/>
        <end position="550"/>
    </location>
</feature>
<comment type="caution">
    <text evidence="11">The sequence shown here is derived from an EMBL/GenBank/DDBJ whole genome shotgun (WGS) entry which is preliminary data.</text>
</comment>
<evidence type="ECO:0000256" key="9">
    <source>
        <dbReference type="SAM" id="Phobius"/>
    </source>
</evidence>
<keyword evidence="9" id="KW-1133">Transmembrane helix</keyword>
<dbReference type="GO" id="GO:0004674">
    <property type="term" value="F:protein serine/threonine kinase activity"/>
    <property type="evidence" value="ECO:0007669"/>
    <property type="project" value="UniProtKB-KW"/>
</dbReference>
<dbReference type="EMBL" id="QZEY01000006">
    <property type="protein sequence ID" value="RJL31730.1"/>
    <property type="molecule type" value="Genomic_DNA"/>
</dbReference>
<keyword evidence="4 7" id="KW-0547">Nucleotide-binding</keyword>
<dbReference type="FunFam" id="1.10.510.10:FF:000021">
    <property type="entry name" value="Serine/threonine protein kinase"/>
    <property type="match status" value="1"/>
</dbReference>
<reference evidence="11 12" key="1">
    <citation type="submission" date="2018-09" db="EMBL/GenBank/DDBJ databases">
        <title>YIM 75507 draft genome.</title>
        <authorList>
            <person name="Tang S."/>
            <person name="Feng Y."/>
        </authorList>
    </citation>
    <scope>NUCLEOTIDE SEQUENCE [LARGE SCALE GENOMIC DNA]</scope>
    <source>
        <strain evidence="11 12">YIM 75507</strain>
    </source>
</reference>
<dbReference type="Gene3D" id="3.30.200.20">
    <property type="entry name" value="Phosphorylase Kinase, domain 1"/>
    <property type="match status" value="1"/>
</dbReference>
<dbReference type="CDD" id="cd14014">
    <property type="entry name" value="STKc_PknB_like"/>
    <property type="match status" value="1"/>
</dbReference>
<dbReference type="InterPro" id="IPR008271">
    <property type="entry name" value="Ser/Thr_kinase_AS"/>
</dbReference>
<name>A0A3A4B2V9_9ACTN</name>
<keyword evidence="9" id="KW-0472">Membrane</keyword>
<evidence type="ECO:0000313" key="12">
    <source>
        <dbReference type="Proteomes" id="UP000265768"/>
    </source>
</evidence>
<keyword evidence="9" id="KW-0812">Transmembrane</keyword>
<dbReference type="PANTHER" id="PTHR43289:SF6">
    <property type="entry name" value="SERINE_THREONINE-PROTEIN KINASE NEKL-3"/>
    <property type="match status" value="1"/>
</dbReference>
<dbReference type="PANTHER" id="PTHR43289">
    <property type="entry name" value="MITOGEN-ACTIVATED PROTEIN KINASE KINASE KINASE 20-RELATED"/>
    <property type="match status" value="1"/>
</dbReference>
<evidence type="ECO:0000256" key="4">
    <source>
        <dbReference type="ARBA" id="ARBA00022741"/>
    </source>
</evidence>
<dbReference type="Proteomes" id="UP000265768">
    <property type="component" value="Unassembled WGS sequence"/>
</dbReference>
<evidence type="ECO:0000259" key="10">
    <source>
        <dbReference type="PROSITE" id="PS50011"/>
    </source>
</evidence>
<dbReference type="PROSITE" id="PS00108">
    <property type="entry name" value="PROTEIN_KINASE_ST"/>
    <property type="match status" value="1"/>
</dbReference>
<accession>A0A3A4B2V9</accession>
<keyword evidence="6 7" id="KW-0067">ATP-binding</keyword>
<dbReference type="InterPro" id="IPR011009">
    <property type="entry name" value="Kinase-like_dom_sf"/>
</dbReference>
<evidence type="ECO:0000256" key="3">
    <source>
        <dbReference type="ARBA" id="ARBA00022679"/>
    </source>
</evidence>
<feature type="binding site" evidence="7">
    <location>
        <position position="40"/>
    </location>
    <ligand>
        <name>ATP</name>
        <dbReference type="ChEBI" id="CHEBI:30616"/>
    </ligand>
</feature>
<evidence type="ECO:0000256" key="2">
    <source>
        <dbReference type="ARBA" id="ARBA00022527"/>
    </source>
</evidence>
<dbReference type="InterPro" id="IPR000719">
    <property type="entry name" value="Prot_kinase_dom"/>
</dbReference>
<dbReference type="PROSITE" id="PS00107">
    <property type="entry name" value="PROTEIN_KINASE_ATP"/>
    <property type="match status" value="1"/>
</dbReference>
<feature type="transmembrane region" description="Helical" evidence="9">
    <location>
        <begin position="562"/>
        <end position="580"/>
    </location>
</feature>
<evidence type="ECO:0000256" key="5">
    <source>
        <dbReference type="ARBA" id="ARBA00022777"/>
    </source>
</evidence>
<feature type="compositionally biased region" description="Low complexity" evidence="8">
    <location>
        <begin position="396"/>
        <end position="435"/>
    </location>
</feature>
<feature type="compositionally biased region" description="Pro residues" evidence="8">
    <location>
        <begin position="378"/>
        <end position="395"/>
    </location>
</feature>
<dbReference type="PROSITE" id="PS50011">
    <property type="entry name" value="PROTEIN_KINASE_DOM"/>
    <property type="match status" value="1"/>
</dbReference>
<protein>
    <recommendedName>
        <fullName evidence="1">non-specific serine/threonine protein kinase</fullName>
        <ecNumber evidence="1">2.7.11.1</ecNumber>
    </recommendedName>
</protein>
<gene>
    <name evidence="11" type="ORF">D5H75_18695</name>
</gene>
<feature type="compositionally biased region" description="Gly residues" evidence="8">
    <location>
        <begin position="316"/>
        <end position="329"/>
    </location>
</feature>
<feature type="compositionally biased region" description="Pro residues" evidence="8">
    <location>
        <begin position="344"/>
        <end position="356"/>
    </location>
</feature>
<evidence type="ECO:0000256" key="1">
    <source>
        <dbReference type="ARBA" id="ARBA00012513"/>
    </source>
</evidence>
<proteinExistence type="predicted"/>
<keyword evidence="12" id="KW-1185">Reference proteome</keyword>
<feature type="compositionally biased region" description="Pro residues" evidence="8">
    <location>
        <begin position="436"/>
        <end position="457"/>
    </location>
</feature>
<dbReference type="Gene3D" id="1.10.510.10">
    <property type="entry name" value="Transferase(Phosphotransferase) domain 1"/>
    <property type="match status" value="1"/>
</dbReference>
<organism evidence="11 12">
    <name type="scientific">Bailinhaonella thermotolerans</name>
    <dbReference type="NCBI Taxonomy" id="1070861"/>
    <lineage>
        <taxon>Bacteria</taxon>
        <taxon>Bacillati</taxon>
        <taxon>Actinomycetota</taxon>
        <taxon>Actinomycetes</taxon>
        <taxon>Streptosporangiales</taxon>
        <taxon>Streptosporangiaceae</taxon>
        <taxon>Bailinhaonella</taxon>
    </lineage>
</organism>
<sequence>MVDQSVIAGRYELVSPLGRGGMGQVWKAYDTLLDRSVAIKLMRDDGFAARPDRADDLARRFRREASVTAGLRHTGVPAVHDAGAFEGSLYLVMELVEGHTLGRLIAEHGPLPVPWAAAIAARVCEVLDAAHRQSLIHRDLKPQNIMLAFDGAVKVLDFGVAAVLDASRITRTGESVGTPAYMSPEQLRAEDPTARTDLYALGCVIHEMLTGRPVFEGSHHAMAYQHMEKPPPRLRWSDPTIPADLEELVLHLLAKDPRRRPSGAAEVYRRLVPHITSAPPLAGIRLPFEPRLGPAPAVTTLPEVTAPAPPRPAGPGGPAGPAAPGGPGARPGAPRPSGLTGPGYTPPRPPGRPAAPGPYAGGPYPPSGVQRTGHVTPPRGPGGRPVPPGAGPTPPGAGITPPGAGVTPPGAGVTPPGAGVTPPGAGSVPPGAGSVPPGPGVTPPTPAVPYGVPPTGPPYGAAPTPPPAYGSGPLGPGTAYGRPYPGGNPTAGLPAGWKLAHSLWMLPVLLLGMFTWVSFLYIGARARRRAWLVWGGVYLVLAVTGFAAVANTPEDHWLSDAAVGFVLATWVGGVIHAMIVNPERLRLRAMEEPSPPRR</sequence>
<dbReference type="AlphaFoldDB" id="A0A3A4B2V9"/>
<keyword evidence="5 11" id="KW-0418">Kinase</keyword>
<feature type="domain" description="Protein kinase" evidence="10">
    <location>
        <begin position="11"/>
        <end position="275"/>
    </location>
</feature>
<dbReference type="Pfam" id="PF00069">
    <property type="entry name" value="Pkinase"/>
    <property type="match status" value="1"/>
</dbReference>
<evidence type="ECO:0000313" key="11">
    <source>
        <dbReference type="EMBL" id="RJL31730.1"/>
    </source>
</evidence>
<keyword evidence="3" id="KW-0808">Transferase</keyword>
<evidence type="ECO:0000256" key="8">
    <source>
        <dbReference type="SAM" id="MobiDB-lite"/>
    </source>
</evidence>
<dbReference type="GO" id="GO:0005524">
    <property type="term" value="F:ATP binding"/>
    <property type="evidence" value="ECO:0007669"/>
    <property type="project" value="UniProtKB-UniRule"/>
</dbReference>
<feature type="region of interest" description="Disordered" evidence="8">
    <location>
        <begin position="297"/>
        <end position="474"/>
    </location>
</feature>
<feature type="transmembrane region" description="Helical" evidence="9">
    <location>
        <begin position="503"/>
        <end position="524"/>
    </location>
</feature>
<dbReference type="EC" id="2.7.11.1" evidence="1"/>
<evidence type="ECO:0000256" key="7">
    <source>
        <dbReference type="PROSITE-ProRule" id="PRU10141"/>
    </source>
</evidence>
<dbReference type="InterPro" id="IPR017441">
    <property type="entry name" value="Protein_kinase_ATP_BS"/>
</dbReference>
<keyword evidence="2 11" id="KW-0723">Serine/threonine-protein kinase</keyword>
<evidence type="ECO:0000256" key="6">
    <source>
        <dbReference type="ARBA" id="ARBA00022840"/>
    </source>
</evidence>
<dbReference type="SUPFAM" id="SSF56112">
    <property type="entry name" value="Protein kinase-like (PK-like)"/>
    <property type="match status" value="1"/>
</dbReference>
<dbReference type="SMART" id="SM00220">
    <property type="entry name" value="S_TKc"/>
    <property type="match status" value="1"/>
</dbReference>